<organism evidence="5 6">
    <name type="scientific">Desulfamplus magnetovallimortis</name>
    <dbReference type="NCBI Taxonomy" id="1246637"/>
    <lineage>
        <taxon>Bacteria</taxon>
        <taxon>Pseudomonadati</taxon>
        <taxon>Thermodesulfobacteriota</taxon>
        <taxon>Desulfobacteria</taxon>
        <taxon>Desulfobacterales</taxon>
        <taxon>Desulfobacteraceae</taxon>
        <taxon>Desulfamplus</taxon>
    </lineage>
</organism>
<dbReference type="RefSeq" id="WP_080806406.1">
    <property type="nucleotide sequence ID" value="NZ_LT828553.1"/>
</dbReference>
<dbReference type="PIRSF" id="PIRSF037567">
    <property type="entry name" value="MTTB_MeTrfase"/>
    <property type="match status" value="1"/>
</dbReference>
<evidence type="ECO:0000256" key="2">
    <source>
        <dbReference type="ARBA" id="ARBA00022603"/>
    </source>
</evidence>
<dbReference type="GO" id="GO:0015948">
    <property type="term" value="P:methanogenesis"/>
    <property type="evidence" value="ECO:0007669"/>
    <property type="project" value="UniProtKB-UniRule"/>
</dbReference>
<keyword evidence="6" id="KW-1185">Reference proteome</keyword>
<dbReference type="GO" id="GO:0008168">
    <property type="term" value="F:methyltransferase activity"/>
    <property type="evidence" value="ECO:0007669"/>
    <property type="project" value="UniProtKB-KW"/>
</dbReference>
<dbReference type="EC" id="2.1.1.-" evidence="4"/>
<keyword evidence="2 5" id="KW-0489">Methyltransferase</keyword>
<comment type="similarity">
    <text evidence="1 4">Belongs to the trimethylamine methyltransferase family.</text>
</comment>
<dbReference type="Proteomes" id="UP000191931">
    <property type="component" value="Unassembled WGS sequence"/>
</dbReference>
<dbReference type="InterPro" id="IPR010426">
    <property type="entry name" value="MTTB_MeTrfase"/>
</dbReference>
<name>A0A1W1HAF9_9BACT</name>
<evidence type="ECO:0000313" key="6">
    <source>
        <dbReference type="Proteomes" id="UP000191931"/>
    </source>
</evidence>
<sequence>MYDRMQELTKEQIEKIHAASMDLLKTTGIAFNDDEALEFFKKNGQRVEGTTVFFEESDIQKALETVPERFTVHARNPENNVEVGQDDFVFAPGYGAPFVIDLDGEKREATMEDYDNFCKLIQTSKHINMNGWMMVEPSDMPHETVHLDLNLSNLLLCDKPFMGSPVSRQGALDGIEMAAIAWGGKENIMDKVVTVSLINSLSPLQFSDEMAASLIELARHGQACVIASLIMAGASGPVTLDGVLALQNAEILAGVALSQLVRPGAPVIYGSTSSAMDMKSGGLTIGAPELSKNISFVTQMARYYKLPCRSGGSLTDALTADAQAGIESALALYTAARNGVNFILHSCGILGSYIGMSYEKFIIDEELCGLIKNMFKPIQVTDDAIDIEMIKNVGIGGQYLTQPKTFKLCRTEFFMPTIMNRMNHDSWSASGKKRLDQVAYDKVSQRLATYEKPAIDPEIERQLTEFVENRKKELKQ</sequence>
<dbReference type="EMBL" id="FWEV01000089">
    <property type="protein sequence ID" value="SLM29419.1"/>
    <property type="molecule type" value="Genomic_DNA"/>
</dbReference>
<proteinExistence type="inferred from homology"/>
<dbReference type="InterPro" id="IPR038601">
    <property type="entry name" value="MttB-like_sf"/>
</dbReference>
<gene>
    <name evidence="5" type="primary">mttB</name>
    <name evidence="5" type="ORF">MTBBW1_1790044</name>
</gene>
<evidence type="ECO:0000313" key="5">
    <source>
        <dbReference type="EMBL" id="SLM29419.1"/>
    </source>
</evidence>
<dbReference type="Pfam" id="PF06253">
    <property type="entry name" value="MTTB"/>
    <property type="match status" value="1"/>
</dbReference>
<evidence type="ECO:0000256" key="1">
    <source>
        <dbReference type="ARBA" id="ARBA00007137"/>
    </source>
</evidence>
<dbReference type="Gene3D" id="3.20.20.480">
    <property type="entry name" value="Trimethylamine methyltransferase-like"/>
    <property type="match status" value="1"/>
</dbReference>
<evidence type="ECO:0000256" key="4">
    <source>
        <dbReference type="PIRNR" id="PIRNR037567"/>
    </source>
</evidence>
<keyword evidence="3 4" id="KW-0808">Transferase</keyword>
<accession>A0A1W1HAF9</accession>
<evidence type="ECO:0000256" key="3">
    <source>
        <dbReference type="ARBA" id="ARBA00022679"/>
    </source>
</evidence>
<dbReference type="OrthoDB" id="9815793at2"/>
<dbReference type="STRING" id="1246637.MTBBW1_1790044"/>
<dbReference type="AlphaFoldDB" id="A0A1W1HAF9"/>
<protein>
    <recommendedName>
        <fullName evidence="4">Methyltransferase</fullName>
        <ecNumber evidence="4">2.1.1.-</ecNumber>
    </recommendedName>
</protein>
<dbReference type="GO" id="GO:0032259">
    <property type="term" value="P:methylation"/>
    <property type="evidence" value="ECO:0007669"/>
    <property type="project" value="UniProtKB-KW"/>
</dbReference>
<reference evidence="5 6" key="1">
    <citation type="submission" date="2017-03" db="EMBL/GenBank/DDBJ databases">
        <authorList>
            <person name="Afonso C.L."/>
            <person name="Miller P.J."/>
            <person name="Scott M.A."/>
            <person name="Spackman E."/>
            <person name="Goraichik I."/>
            <person name="Dimitrov K.M."/>
            <person name="Suarez D.L."/>
            <person name="Swayne D.E."/>
        </authorList>
    </citation>
    <scope>NUCLEOTIDE SEQUENCE [LARGE SCALE GENOMIC DNA]</scope>
    <source>
        <strain evidence="5">PRJEB14757</strain>
    </source>
</reference>